<keyword evidence="3" id="KW-1185">Reference proteome</keyword>
<accession>A0ABR8Q1B4</accession>
<comment type="caution">
    <text evidence="2">The sequence shown here is derived from an EMBL/GenBank/DDBJ whole genome shotgun (WGS) entry which is preliminary data.</text>
</comment>
<sequence length="491" mass="55162">MYQITIKNNNEETIINALSTDIEAPRLLSGSIKHGINTIDNFTFNIAFNNPGYNKLNALTTLVEVLNIKNNTLEFKGRVLIPTENMSSDGGIIKSVTCESELGYLMDSSTVYGEYHNISVRDFLKVIIDNHNSQVSEDKKFQVGIVTVIDNNDSLYRYLGYVKTFDAIKDKLIDRLGGELKIRYEDGIRYLDYLSSIGELKNTEIRVAKNLQTIEQEKDPTSIISRLIPLGNKLEDSEERLTIESVNNGIKYIDDIAAIGEFGVIVDSVTWDNVTDSSNLLRKGQEYLKENNRIKKKYKVTALDLSTIGLDFDSFEVGNSYPVINPLMSINENLRVIEKTIDIYNPQSSSLSIGDKFEDIKAYQLGIVKANRNIQIINDNLNTTIATVATVSTEVNNTVEVVKNTNEILTNTNETLADLTGTISNINQSLQDNINKTLELANTITNINKSLQDNINKTLGLENTTSNIQNTLNNTNEKLEKLKRRVMLEVY</sequence>
<feature type="domain" description="Tail spike" evidence="1">
    <location>
        <begin position="119"/>
        <end position="365"/>
    </location>
</feature>
<evidence type="ECO:0000313" key="2">
    <source>
        <dbReference type="EMBL" id="MBD7914207.1"/>
    </source>
</evidence>
<dbReference type="EMBL" id="JACSQZ010000008">
    <property type="protein sequence ID" value="MBD7914207.1"/>
    <property type="molecule type" value="Genomic_DNA"/>
</dbReference>
<gene>
    <name evidence="2" type="ORF">H9660_03520</name>
</gene>
<reference evidence="2 3" key="1">
    <citation type="submission" date="2020-08" db="EMBL/GenBank/DDBJ databases">
        <title>A Genomic Blueprint of the Chicken Gut Microbiome.</title>
        <authorList>
            <person name="Gilroy R."/>
            <person name="Ravi A."/>
            <person name="Getino M."/>
            <person name="Pursley I."/>
            <person name="Horton D.L."/>
            <person name="Alikhan N.-F."/>
            <person name="Baker D."/>
            <person name="Gharbi K."/>
            <person name="Hall N."/>
            <person name="Watson M."/>
            <person name="Adriaenssens E.M."/>
            <person name="Foster-Nyarko E."/>
            <person name="Jarju S."/>
            <person name="Secka A."/>
            <person name="Antonio M."/>
            <person name="Oren A."/>
            <person name="Chaudhuri R."/>
            <person name="La Ragione R.M."/>
            <person name="Hildebrand F."/>
            <person name="Pallen M.J."/>
        </authorList>
    </citation>
    <scope>NUCLEOTIDE SEQUENCE [LARGE SCALE GENOMIC DNA]</scope>
    <source>
        <strain evidence="2 3">Sa3CUN1</strain>
    </source>
</reference>
<evidence type="ECO:0000313" key="3">
    <source>
        <dbReference type="Proteomes" id="UP000640335"/>
    </source>
</evidence>
<dbReference type="Proteomes" id="UP000640335">
    <property type="component" value="Unassembled WGS sequence"/>
</dbReference>
<dbReference type="NCBIfam" id="TIGR01665">
    <property type="entry name" value="put_anti_recept"/>
    <property type="match status" value="1"/>
</dbReference>
<organism evidence="2 3">
    <name type="scientific">Clostridium gallinarum</name>
    <dbReference type="NCBI Taxonomy" id="2762246"/>
    <lineage>
        <taxon>Bacteria</taxon>
        <taxon>Bacillati</taxon>
        <taxon>Bacillota</taxon>
        <taxon>Clostridia</taxon>
        <taxon>Eubacteriales</taxon>
        <taxon>Clostridiaceae</taxon>
        <taxon>Clostridium</taxon>
    </lineage>
</organism>
<dbReference type="Gene3D" id="1.10.287.950">
    <property type="entry name" value="Methyl-accepting chemotaxis protein"/>
    <property type="match status" value="1"/>
</dbReference>
<protein>
    <submittedName>
        <fullName evidence="2">Phage tail protein</fullName>
    </submittedName>
</protein>
<dbReference type="SUPFAM" id="SSF58104">
    <property type="entry name" value="Methyl-accepting chemotaxis protein (MCP) signaling domain"/>
    <property type="match status" value="1"/>
</dbReference>
<dbReference type="Pfam" id="PF06605">
    <property type="entry name" value="Prophage_tail"/>
    <property type="match status" value="1"/>
</dbReference>
<name>A0ABR8Q1B4_9CLOT</name>
<evidence type="ECO:0000259" key="1">
    <source>
        <dbReference type="Pfam" id="PF06605"/>
    </source>
</evidence>
<dbReference type="InterPro" id="IPR007119">
    <property type="entry name" value="Phage_tail_spike_N"/>
</dbReference>
<dbReference type="InterPro" id="IPR010572">
    <property type="entry name" value="Tail_dom"/>
</dbReference>
<proteinExistence type="predicted"/>
<dbReference type="RefSeq" id="WP_191748620.1">
    <property type="nucleotide sequence ID" value="NZ_JACSQZ010000008.1"/>
</dbReference>